<organism evidence="2 3">
    <name type="scientific">Pseudomonas syringae pv. actinidiae</name>
    <dbReference type="NCBI Taxonomy" id="103796"/>
    <lineage>
        <taxon>Bacteria</taxon>
        <taxon>Pseudomonadati</taxon>
        <taxon>Pseudomonadota</taxon>
        <taxon>Gammaproteobacteria</taxon>
        <taxon>Pseudomonadales</taxon>
        <taxon>Pseudomonadaceae</taxon>
        <taxon>Pseudomonas</taxon>
        <taxon>Pseudomonas syringae</taxon>
    </lineage>
</organism>
<gene>
    <name evidence="2" type="ORF">KPSA3_05199</name>
</gene>
<dbReference type="Proteomes" id="UP000248291">
    <property type="component" value="Unassembled WGS sequence"/>
</dbReference>
<feature type="compositionally biased region" description="Basic residues" evidence="1">
    <location>
        <begin position="1"/>
        <end position="12"/>
    </location>
</feature>
<feature type="region of interest" description="Disordered" evidence="1">
    <location>
        <begin position="1"/>
        <end position="30"/>
    </location>
</feature>
<reference evidence="2 3" key="1">
    <citation type="submission" date="2018-04" db="EMBL/GenBank/DDBJ databases">
        <title>Draft genome sequence of Pseudomonas syringae pv. actinidiae biovar 3 strains isolated from kiwifruit in Kagawa prefecture.</title>
        <authorList>
            <person name="Tabuchi M."/>
            <person name="Saito M."/>
            <person name="Fujiwara S."/>
            <person name="Sasa N."/>
            <person name="Akimitsu K."/>
            <person name="Gomi K."/>
            <person name="Konishi-Sugita S."/>
            <person name="Hamano K."/>
            <person name="Kataoka I."/>
        </authorList>
    </citation>
    <scope>NUCLEOTIDE SEQUENCE [LARGE SCALE GENOMIC DNA]</scope>
    <source>
        <strain evidence="2 3">MAFF212211</strain>
    </source>
</reference>
<evidence type="ECO:0000313" key="3">
    <source>
        <dbReference type="Proteomes" id="UP000248291"/>
    </source>
</evidence>
<proteinExistence type="predicted"/>
<evidence type="ECO:0000313" key="2">
    <source>
        <dbReference type="EMBL" id="GBH19193.1"/>
    </source>
</evidence>
<dbReference type="AlphaFoldDB" id="A0AAN4QA24"/>
<feature type="compositionally biased region" description="Low complexity" evidence="1">
    <location>
        <begin position="13"/>
        <end position="27"/>
    </location>
</feature>
<protein>
    <submittedName>
        <fullName evidence="2">Glutathionylspermidine synthase</fullName>
    </submittedName>
</protein>
<name>A0AAN4QA24_PSESF</name>
<evidence type="ECO:0000256" key="1">
    <source>
        <dbReference type="SAM" id="MobiDB-lite"/>
    </source>
</evidence>
<dbReference type="EMBL" id="BGKA01000191">
    <property type="protein sequence ID" value="GBH19193.1"/>
    <property type="molecule type" value="Genomic_DNA"/>
</dbReference>
<accession>A0AAN4QA24</accession>
<comment type="caution">
    <text evidence="2">The sequence shown here is derived from an EMBL/GenBank/DDBJ whole genome shotgun (WGS) entry which is preliminary data.</text>
</comment>
<sequence length="136" mass="15867">MFFGFRFRRTTTRQKQQQQGQNQQRSTADQPQQYRVVEHLLQHVVIFGSGHRLNGQWLIRRRCCNLGSTCRQCVFRGDFASRLDRSTIGIDQRSRHCRIGRGRSVRGCLGCCHRRNRCSGGLHFGQLTVFQLDQTL</sequence>